<evidence type="ECO:0000313" key="1">
    <source>
        <dbReference type="EMBL" id="SBV94072.1"/>
    </source>
</evidence>
<reference evidence="1" key="1">
    <citation type="submission" date="2016-04" db="EMBL/GenBank/DDBJ databases">
        <authorList>
            <person name="Evans L.H."/>
            <person name="Alamgir A."/>
            <person name="Owens N."/>
            <person name="Weber N.D."/>
            <person name="Virtaneva K."/>
            <person name="Barbian K."/>
            <person name="Babar A."/>
            <person name="Rosenke K."/>
        </authorList>
    </citation>
    <scope>NUCLEOTIDE SEQUENCE</scope>
    <source>
        <strain evidence="1">86</strain>
    </source>
</reference>
<dbReference type="EMBL" id="FLUN01000001">
    <property type="protein sequence ID" value="SBV94072.1"/>
    <property type="molecule type" value="Genomic_DNA"/>
</dbReference>
<dbReference type="Gene3D" id="1.10.3790.10">
    <property type="entry name" value="NinB"/>
    <property type="match status" value="1"/>
</dbReference>
<proteinExistence type="predicted"/>
<dbReference type="InterPro" id="IPR036619">
    <property type="entry name" value="NinB_sf"/>
</dbReference>
<organism evidence="1">
    <name type="scientific">uncultured Eubacteriales bacterium</name>
    <dbReference type="NCBI Taxonomy" id="172733"/>
    <lineage>
        <taxon>Bacteria</taxon>
        <taxon>Bacillati</taxon>
        <taxon>Bacillota</taxon>
        <taxon>Clostridia</taxon>
        <taxon>Eubacteriales</taxon>
        <taxon>environmental samples</taxon>
    </lineage>
</organism>
<sequence>MKLTADKARWYEDGDGFWLAFRTRDRRAAAELSAEIDNKPYDVEAKPHRERRSLDANAYFWVLAGKLSAVMQIPPNDVYKQYIPNVGGNYEVIPVKDDRIEHWDRIWCSGHVGRCTDDLGPCRNIPGYNYIRSYFSSSDYDTAQMARLIDLIVRDCKDQGIETLTPSELDRMKGEWGRG</sequence>
<accession>A0A212J3P6</accession>
<name>A0A212J3P6_9FIRM</name>
<gene>
    <name evidence="1" type="ORF">KL86CLO1_10464</name>
</gene>
<protein>
    <submittedName>
        <fullName evidence="1">Uncharacterized protein</fullName>
    </submittedName>
</protein>
<dbReference type="AlphaFoldDB" id="A0A212J3P6"/>